<gene>
    <name evidence="3" type="ORF">Fmac_009597</name>
</gene>
<evidence type="ECO:0000313" key="4">
    <source>
        <dbReference type="Proteomes" id="UP001603857"/>
    </source>
</evidence>
<sequence length="123" mass="13611">MRTLLLALLFAFIIMTTMLHAGAIKEEHEQRTKAKRYLLSESSSLGRKGIGKYTNDLSMKGSSSANTITNPADSGNNKIANKNGDNDNDDTNNSYQKYGNASEPGPSLNSHHFFRTRTPPIHR</sequence>
<feature type="compositionally biased region" description="Polar residues" evidence="1">
    <location>
        <begin position="55"/>
        <end position="74"/>
    </location>
</feature>
<feature type="compositionally biased region" description="Basic residues" evidence="1">
    <location>
        <begin position="112"/>
        <end position="123"/>
    </location>
</feature>
<proteinExistence type="predicted"/>
<dbReference type="Proteomes" id="UP001603857">
    <property type="component" value="Unassembled WGS sequence"/>
</dbReference>
<organism evidence="3 4">
    <name type="scientific">Flemingia macrophylla</name>
    <dbReference type="NCBI Taxonomy" id="520843"/>
    <lineage>
        <taxon>Eukaryota</taxon>
        <taxon>Viridiplantae</taxon>
        <taxon>Streptophyta</taxon>
        <taxon>Embryophyta</taxon>
        <taxon>Tracheophyta</taxon>
        <taxon>Spermatophyta</taxon>
        <taxon>Magnoliopsida</taxon>
        <taxon>eudicotyledons</taxon>
        <taxon>Gunneridae</taxon>
        <taxon>Pentapetalae</taxon>
        <taxon>rosids</taxon>
        <taxon>fabids</taxon>
        <taxon>Fabales</taxon>
        <taxon>Fabaceae</taxon>
        <taxon>Papilionoideae</taxon>
        <taxon>50 kb inversion clade</taxon>
        <taxon>NPAAA clade</taxon>
        <taxon>indigoferoid/millettioid clade</taxon>
        <taxon>Phaseoleae</taxon>
        <taxon>Flemingia</taxon>
    </lineage>
</organism>
<evidence type="ECO:0000313" key="3">
    <source>
        <dbReference type="EMBL" id="KAL2341657.1"/>
    </source>
</evidence>
<accession>A0ABD1N1K8</accession>
<comment type="caution">
    <text evidence="3">The sequence shown here is derived from an EMBL/GenBank/DDBJ whole genome shotgun (WGS) entry which is preliminary data.</text>
</comment>
<evidence type="ECO:0000256" key="1">
    <source>
        <dbReference type="SAM" id="MobiDB-lite"/>
    </source>
</evidence>
<feature type="signal peptide" evidence="2">
    <location>
        <begin position="1"/>
        <end position="21"/>
    </location>
</feature>
<feature type="region of interest" description="Disordered" evidence="1">
    <location>
        <begin position="46"/>
        <end position="123"/>
    </location>
</feature>
<reference evidence="3 4" key="1">
    <citation type="submission" date="2024-08" db="EMBL/GenBank/DDBJ databases">
        <title>Insights into the chromosomal genome structure of Flemingia macrophylla.</title>
        <authorList>
            <person name="Ding Y."/>
            <person name="Zhao Y."/>
            <person name="Bi W."/>
            <person name="Wu M."/>
            <person name="Zhao G."/>
            <person name="Gong Y."/>
            <person name="Li W."/>
            <person name="Zhang P."/>
        </authorList>
    </citation>
    <scope>NUCLEOTIDE SEQUENCE [LARGE SCALE GENOMIC DNA]</scope>
    <source>
        <strain evidence="3">DYQJB</strain>
        <tissue evidence="3">Leaf</tissue>
    </source>
</reference>
<dbReference type="EMBL" id="JBGMDY010000003">
    <property type="protein sequence ID" value="KAL2341657.1"/>
    <property type="molecule type" value="Genomic_DNA"/>
</dbReference>
<keyword evidence="2" id="KW-0732">Signal</keyword>
<evidence type="ECO:0000256" key="2">
    <source>
        <dbReference type="SAM" id="SignalP"/>
    </source>
</evidence>
<dbReference type="AlphaFoldDB" id="A0ABD1N1K8"/>
<protein>
    <submittedName>
        <fullName evidence="3">Uncharacterized protein</fullName>
    </submittedName>
</protein>
<name>A0ABD1N1K8_9FABA</name>
<keyword evidence="4" id="KW-1185">Reference proteome</keyword>
<feature type="chain" id="PRO_5044747985" evidence="2">
    <location>
        <begin position="22"/>
        <end position="123"/>
    </location>
</feature>